<feature type="transmembrane region" description="Helical" evidence="6">
    <location>
        <begin position="42"/>
        <end position="64"/>
    </location>
</feature>
<dbReference type="PANTHER" id="PTHR30086">
    <property type="entry name" value="ARGININE EXPORTER PROTEIN ARGO"/>
    <property type="match status" value="1"/>
</dbReference>
<feature type="transmembrane region" description="Helical" evidence="6">
    <location>
        <begin position="6"/>
        <end position="30"/>
    </location>
</feature>
<dbReference type="KEGG" id="cpis:HS961_09680"/>
<dbReference type="EMBL" id="CP058554">
    <property type="protein sequence ID" value="QMV73083.1"/>
    <property type="molecule type" value="Genomic_DNA"/>
</dbReference>
<name>A0A7G5EGF8_9BURK</name>
<accession>A0A7G5EGF8</accession>
<dbReference type="RefSeq" id="WP_182327487.1">
    <property type="nucleotide sequence ID" value="NZ_CP058554.1"/>
</dbReference>
<evidence type="ECO:0000313" key="7">
    <source>
        <dbReference type="EMBL" id="QMV73083.1"/>
    </source>
</evidence>
<organism evidence="7 8">
    <name type="scientific">Comamonas piscis</name>
    <dbReference type="NCBI Taxonomy" id="1562974"/>
    <lineage>
        <taxon>Bacteria</taxon>
        <taxon>Pseudomonadati</taxon>
        <taxon>Pseudomonadota</taxon>
        <taxon>Betaproteobacteria</taxon>
        <taxon>Burkholderiales</taxon>
        <taxon>Comamonadaceae</taxon>
        <taxon>Comamonas</taxon>
    </lineage>
</organism>
<dbReference type="GO" id="GO:0015171">
    <property type="term" value="F:amino acid transmembrane transporter activity"/>
    <property type="evidence" value="ECO:0007669"/>
    <property type="project" value="TreeGrafter"/>
</dbReference>
<evidence type="ECO:0000256" key="1">
    <source>
        <dbReference type="ARBA" id="ARBA00004651"/>
    </source>
</evidence>
<dbReference type="AlphaFoldDB" id="A0A7G5EGF8"/>
<keyword evidence="2" id="KW-1003">Cell membrane</keyword>
<feature type="transmembrane region" description="Helical" evidence="6">
    <location>
        <begin position="76"/>
        <end position="94"/>
    </location>
</feature>
<keyword evidence="3 6" id="KW-0812">Transmembrane</keyword>
<protein>
    <submittedName>
        <fullName evidence="7">LysE family translocator</fullName>
    </submittedName>
</protein>
<evidence type="ECO:0000256" key="2">
    <source>
        <dbReference type="ARBA" id="ARBA00022475"/>
    </source>
</evidence>
<feature type="transmembrane region" description="Helical" evidence="6">
    <location>
        <begin position="157"/>
        <end position="178"/>
    </location>
</feature>
<keyword evidence="8" id="KW-1185">Reference proteome</keyword>
<reference evidence="7 8" key="1">
    <citation type="journal article" date="2020" name="G3 (Bethesda)">
        <title>CeMbio - The Caenorhabditis elegans Microbiome Resource.</title>
        <authorList>
            <person name="Dirksen P."/>
            <person name="Assie A."/>
            <person name="Zimmermann J."/>
            <person name="Zhang F."/>
            <person name="Tietje A.M."/>
            <person name="Marsh S.A."/>
            <person name="Felix M.A."/>
            <person name="Shapira M."/>
            <person name="Kaleta C."/>
            <person name="Schulenburg H."/>
            <person name="Samuel B."/>
        </authorList>
    </citation>
    <scope>NUCLEOTIDE SEQUENCE [LARGE SCALE GENOMIC DNA]</scope>
    <source>
        <strain evidence="7 8">BIGb0172</strain>
    </source>
</reference>
<proteinExistence type="predicted"/>
<evidence type="ECO:0000256" key="5">
    <source>
        <dbReference type="ARBA" id="ARBA00023136"/>
    </source>
</evidence>
<comment type="subcellular location">
    <subcellularLocation>
        <location evidence="1">Cell membrane</location>
        <topology evidence="1">Multi-pass membrane protein</topology>
    </subcellularLocation>
</comment>
<dbReference type="Pfam" id="PF01810">
    <property type="entry name" value="LysE"/>
    <property type="match status" value="1"/>
</dbReference>
<evidence type="ECO:0000256" key="6">
    <source>
        <dbReference type="SAM" id="Phobius"/>
    </source>
</evidence>
<dbReference type="GO" id="GO:0005886">
    <property type="term" value="C:plasma membrane"/>
    <property type="evidence" value="ECO:0007669"/>
    <property type="project" value="UniProtKB-SubCell"/>
</dbReference>
<evidence type="ECO:0000256" key="3">
    <source>
        <dbReference type="ARBA" id="ARBA00022692"/>
    </source>
</evidence>
<dbReference type="Proteomes" id="UP000515240">
    <property type="component" value="Chromosome"/>
</dbReference>
<sequence length="215" mass="22549">MSDLNLSLVFLFALSVITLLVTPGPVTLLVARAGLVGGMRHAFATICGTNLASLVLIFLSALLIKGLLVIDESAFKLVRLAGCLYIVWIAWGMVRDALAMDAQSGSAMAAEAATGSTQGGFSQGFILGVSNPKDIIFFASFLPQFIGVLPAPDHSLAVLTVVWVVLDFSILGLIALLVRSLISPAREKRILLVASCLLLAIGVAGFGYGLYDLLA</sequence>
<dbReference type="InterPro" id="IPR001123">
    <property type="entry name" value="LeuE-type"/>
</dbReference>
<keyword evidence="5 6" id="KW-0472">Membrane</keyword>
<evidence type="ECO:0000313" key="8">
    <source>
        <dbReference type="Proteomes" id="UP000515240"/>
    </source>
</evidence>
<gene>
    <name evidence="7" type="ORF">HS961_09680</name>
</gene>
<dbReference type="PANTHER" id="PTHR30086:SF20">
    <property type="entry name" value="ARGININE EXPORTER PROTEIN ARGO-RELATED"/>
    <property type="match status" value="1"/>
</dbReference>
<evidence type="ECO:0000256" key="4">
    <source>
        <dbReference type="ARBA" id="ARBA00022989"/>
    </source>
</evidence>
<keyword evidence="4 6" id="KW-1133">Transmembrane helix</keyword>
<feature type="transmembrane region" description="Helical" evidence="6">
    <location>
        <begin position="190"/>
        <end position="211"/>
    </location>
</feature>